<gene>
    <name evidence="3" type="ORF">ACFPFU_07005</name>
</gene>
<sequence>MTADQLHLDEEKIIDSVNESPISINFLEMGILPGKTIKLISKAPFSGPKAFLIGGSIIALRRSEAVLIQLKL</sequence>
<name>A0ABV9SYD3_9BACT</name>
<dbReference type="RefSeq" id="WP_377062880.1">
    <property type="nucleotide sequence ID" value="NZ_JBHSJJ010000003.1"/>
</dbReference>
<evidence type="ECO:0000313" key="3">
    <source>
        <dbReference type="EMBL" id="MFC4871428.1"/>
    </source>
</evidence>
<dbReference type="InterPro" id="IPR007167">
    <property type="entry name" value="Fe-transptr_FeoA-like"/>
</dbReference>
<dbReference type="InterPro" id="IPR008988">
    <property type="entry name" value="Transcriptional_repressor_C"/>
</dbReference>
<feature type="domain" description="Ferrous iron transporter FeoA-like" evidence="2">
    <location>
        <begin position="1"/>
        <end position="72"/>
    </location>
</feature>
<evidence type="ECO:0000259" key="2">
    <source>
        <dbReference type="SMART" id="SM00899"/>
    </source>
</evidence>
<comment type="caution">
    <text evidence="3">The sequence shown here is derived from an EMBL/GenBank/DDBJ whole genome shotgun (WGS) entry which is preliminary data.</text>
</comment>
<accession>A0ABV9SYD3</accession>
<dbReference type="InterPro" id="IPR038157">
    <property type="entry name" value="FeoA_core_dom"/>
</dbReference>
<dbReference type="Proteomes" id="UP001595818">
    <property type="component" value="Unassembled WGS sequence"/>
</dbReference>
<dbReference type="SUPFAM" id="SSF50037">
    <property type="entry name" value="C-terminal domain of transcriptional repressors"/>
    <property type="match status" value="1"/>
</dbReference>
<evidence type="ECO:0000256" key="1">
    <source>
        <dbReference type="ARBA" id="ARBA00023004"/>
    </source>
</evidence>
<protein>
    <submittedName>
        <fullName evidence="3">Ferrous iron transport protein A</fullName>
    </submittedName>
</protein>
<dbReference type="Gene3D" id="2.30.30.90">
    <property type="match status" value="1"/>
</dbReference>
<dbReference type="EMBL" id="JBHSJJ010000003">
    <property type="protein sequence ID" value="MFC4871428.1"/>
    <property type="molecule type" value="Genomic_DNA"/>
</dbReference>
<reference evidence="4" key="1">
    <citation type="journal article" date="2019" name="Int. J. Syst. Evol. Microbiol.">
        <title>The Global Catalogue of Microorganisms (GCM) 10K type strain sequencing project: providing services to taxonomists for standard genome sequencing and annotation.</title>
        <authorList>
            <consortium name="The Broad Institute Genomics Platform"/>
            <consortium name="The Broad Institute Genome Sequencing Center for Infectious Disease"/>
            <person name="Wu L."/>
            <person name="Ma J."/>
        </authorList>
    </citation>
    <scope>NUCLEOTIDE SEQUENCE [LARGE SCALE GENOMIC DNA]</scope>
    <source>
        <strain evidence="4">CGMCC 4.7466</strain>
    </source>
</reference>
<keyword evidence="4" id="KW-1185">Reference proteome</keyword>
<proteinExistence type="predicted"/>
<dbReference type="SMART" id="SM00899">
    <property type="entry name" value="FeoA"/>
    <property type="match status" value="1"/>
</dbReference>
<dbReference type="Pfam" id="PF04023">
    <property type="entry name" value="FeoA"/>
    <property type="match status" value="1"/>
</dbReference>
<keyword evidence="1" id="KW-0408">Iron</keyword>
<evidence type="ECO:0000313" key="4">
    <source>
        <dbReference type="Proteomes" id="UP001595818"/>
    </source>
</evidence>
<organism evidence="3 4">
    <name type="scientific">Negadavirga shengliensis</name>
    <dbReference type="NCBI Taxonomy" id="1389218"/>
    <lineage>
        <taxon>Bacteria</taxon>
        <taxon>Pseudomonadati</taxon>
        <taxon>Bacteroidota</taxon>
        <taxon>Cytophagia</taxon>
        <taxon>Cytophagales</taxon>
        <taxon>Cyclobacteriaceae</taxon>
        <taxon>Negadavirga</taxon>
    </lineage>
</organism>